<dbReference type="PROSITE" id="PS00455">
    <property type="entry name" value="AMP_BINDING"/>
    <property type="match status" value="1"/>
</dbReference>
<dbReference type="AlphaFoldDB" id="A0A450ZI41"/>
<dbReference type="InterPro" id="IPR010071">
    <property type="entry name" value="AA_adenyl_dom"/>
</dbReference>
<dbReference type="InterPro" id="IPR023213">
    <property type="entry name" value="CAT-like_dom_sf"/>
</dbReference>
<evidence type="ECO:0000259" key="5">
    <source>
        <dbReference type="Pfam" id="PF18563"/>
    </source>
</evidence>
<dbReference type="GO" id="GO:0031177">
    <property type="term" value="F:phosphopantetheine binding"/>
    <property type="evidence" value="ECO:0007669"/>
    <property type="project" value="TreeGrafter"/>
</dbReference>
<gene>
    <name evidence="7" type="ORF">BECKTUN1418E_GA0071001_10162</name>
    <name evidence="6" type="ORF">BECKTUN1418F_GA0071002_10142</name>
</gene>
<evidence type="ECO:0000259" key="4">
    <source>
        <dbReference type="Pfam" id="PF00668"/>
    </source>
</evidence>
<dbReference type="FunFam" id="3.40.50.980:FF:000002">
    <property type="entry name" value="Enterobactin synthetase component F"/>
    <property type="match status" value="1"/>
</dbReference>
<evidence type="ECO:0000259" key="3">
    <source>
        <dbReference type="Pfam" id="PF00501"/>
    </source>
</evidence>
<dbReference type="Pfam" id="PF18563">
    <property type="entry name" value="TubC_N"/>
    <property type="match status" value="1"/>
</dbReference>
<organism evidence="7">
    <name type="scientific">Candidatus Kentrum sp. TUN</name>
    <dbReference type="NCBI Taxonomy" id="2126343"/>
    <lineage>
        <taxon>Bacteria</taxon>
        <taxon>Pseudomonadati</taxon>
        <taxon>Pseudomonadota</taxon>
        <taxon>Gammaproteobacteria</taxon>
        <taxon>Candidatus Kentrum</taxon>
    </lineage>
</organism>
<dbReference type="InterPro" id="IPR000873">
    <property type="entry name" value="AMP-dep_synth/lig_dom"/>
</dbReference>
<dbReference type="FunFam" id="3.40.50.980:FF:000001">
    <property type="entry name" value="Non-ribosomal peptide synthetase"/>
    <property type="match status" value="1"/>
</dbReference>
<evidence type="ECO:0000313" key="6">
    <source>
        <dbReference type="EMBL" id="VFK52875.1"/>
    </source>
</evidence>
<sequence>MDLVKFVAELSAQGVELWVDGERLRYRSGSALTQTLLDDLKQHKTEILQLLRDRAMVTKTHPLSHGQQALWFLYRSTPQSAAYNIASSLRILSPMDAPVLRQILQTLINRHSSLRTTFRAQDNNDGPVQEIHGYQAVDFRETDASGWSSDELMEQVISAYKRPFDLQQGPLLRANLFTRSERDHVFLVTIHHIVFDAWSMWIFWDEFAQLLSAQGRKEPISLPVLDLRYSDYIHWQDHMLKGEEGARLWAYWQKQLADKLPILDLPTDRPRLPVQTYNGASHVFTLTDELSERLRRLAKAEGSTPFMVFLATFQVLLYRYTGQEDILVGSPTAGRSRPEFSGIVGYFVNMMILRADLSGNSTFRAFLKQVRQTVWDALEHQDYPFPLLVERLQPKRDASRSPIFQVSFGLQKAQKHGWVDEWVSGNEDVRIQSGEFEVIPFEMPQQEGQFDLDLELTDRAKNFTGIFKYNTDLFDEATIVGMSEHFRILLEGILHNPEQPLSRLPLLTEADQRQLLAWNRTETKYPKDRTIVDLFDSQVGKTPDNIAVIFEEKQLSYRELNTRANRLAHYLIALGVEAETLVGICVERSLEMVIGLMGILKAGGVYLPLDPDYPVERLQFMLEDAKVPVLLTQSSLLEGLPASDARTVCLDSDWKAIADYSGENPARRSEPENLAYVIYTSGSTGVPKGAMNTHEGICNRLLWMQDAYGLTAADNILQKTPFSFDVSVWEFFWPLLVGSRLTVAKPGGHQDAGYLIKLIEQQGITTLHFVPSMLQAFVQDPTLKSGIPLRRVICSGEALPVELEKRFFAALPSVALHNLYGPTEAAVDVTYWTCRQDNPSNSVPIGRPIANIRIYILDTHHNPTPPGIPGELCIAGIGLARGYLNRPELTAEKFTEIEVFGKKERLYKTGDLARWLPAGSPLATSNTWGAWITRSNYGAFASSWGRSKRP</sequence>
<dbReference type="Gene3D" id="3.40.50.980">
    <property type="match status" value="2"/>
</dbReference>
<dbReference type="Gene3D" id="1.10.10.1830">
    <property type="entry name" value="Non-ribosomal peptide synthase, adenylation domain"/>
    <property type="match status" value="1"/>
</dbReference>
<dbReference type="FunFam" id="3.40.50.12780:FF:000012">
    <property type="entry name" value="Non-ribosomal peptide synthetase"/>
    <property type="match status" value="1"/>
</dbReference>
<evidence type="ECO:0000256" key="1">
    <source>
        <dbReference type="ARBA" id="ARBA00001957"/>
    </source>
</evidence>
<dbReference type="PANTHER" id="PTHR45527:SF1">
    <property type="entry name" value="FATTY ACID SYNTHASE"/>
    <property type="match status" value="1"/>
</dbReference>
<dbReference type="GO" id="GO:0005829">
    <property type="term" value="C:cytosol"/>
    <property type="evidence" value="ECO:0007669"/>
    <property type="project" value="TreeGrafter"/>
</dbReference>
<comment type="cofactor">
    <cofactor evidence="1">
        <name>pantetheine 4'-phosphate</name>
        <dbReference type="ChEBI" id="CHEBI:47942"/>
    </cofactor>
</comment>
<proteinExistence type="predicted"/>
<dbReference type="CDD" id="cd17646">
    <property type="entry name" value="A_NRPS_AB3403-like"/>
    <property type="match status" value="1"/>
</dbReference>
<dbReference type="CDD" id="cd19531">
    <property type="entry name" value="LCL_NRPS-like"/>
    <property type="match status" value="1"/>
</dbReference>
<dbReference type="Gene3D" id="3.30.559.10">
    <property type="entry name" value="Chloramphenicol acetyltransferase-like domain"/>
    <property type="match status" value="1"/>
</dbReference>
<dbReference type="GO" id="GO:0009366">
    <property type="term" value="C:enterobactin synthetase complex"/>
    <property type="evidence" value="ECO:0007669"/>
    <property type="project" value="TreeGrafter"/>
</dbReference>
<dbReference type="InterPro" id="IPR041464">
    <property type="entry name" value="TubC_N"/>
</dbReference>
<accession>A0A450ZI41</accession>
<dbReference type="Gene3D" id="2.30.38.10">
    <property type="entry name" value="Luciferase, Domain 3"/>
    <property type="match status" value="1"/>
</dbReference>
<name>A0A450ZI41_9GAMM</name>
<feature type="domain" description="Condensation" evidence="4">
    <location>
        <begin position="59"/>
        <end position="516"/>
    </location>
</feature>
<dbReference type="GO" id="GO:0043041">
    <property type="term" value="P:amino acid activation for nonribosomal peptide biosynthetic process"/>
    <property type="evidence" value="ECO:0007669"/>
    <property type="project" value="TreeGrafter"/>
</dbReference>
<dbReference type="PANTHER" id="PTHR45527">
    <property type="entry name" value="NONRIBOSOMAL PEPTIDE SYNTHETASE"/>
    <property type="match status" value="1"/>
</dbReference>
<dbReference type="GO" id="GO:0009239">
    <property type="term" value="P:enterobactin biosynthetic process"/>
    <property type="evidence" value="ECO:0007669"/>
    <property type="project" value="TreeGrafter"/>
</dbReference>
<dbReference type="InterPro" id="IPR001242">
    <property type="entry name" value="Condensation_dom"/>
</dbReference>
<feature type="domain" description="TubC N-terminal docking" evidence="5">
    <location>
        <begin position="4"/>
        <end position="52"/>
    </location>
</feature>
<evidence type="ECO:0000313" key="7">
    <source>
        <dbReference type="EMBL" id="VFK53431.1"/>
    </source>
</evidence>
<dbReference type="NCBIfam" id="TIGR01733">
    <property type="entry name" value="AA-adenyl-dom"/>
    <property type="match status" value="1"/>
</dbReference>
<dbReference type="EMBL" id="CAADFY010000014">
    <property type="protein sequence ID" value="VFK52875.1"/>
    <property type="molecule type" value="Genomic_DNA"/>
</dbReference>
<dbReference type="InterPro" id="IPR044894">
    <property type="entry name" value="TubC_N_sf"/>
</dbReference>
<dbReference type="SUPFAM" id="SSF52777">
    <property type="entry name" value="CoA-dependent acyltransferases"/>
    <property type="match status" value="2"/>
</dbReference>
<dbReference type="SUPFAM" id="SSF56801">
    <property type="entry name" value="Acetyl-CoA synthetase-like"/>
    <property type="match status" value="1"/>
</dbReference>
<protein>
    <submittedName>
        <fullName evidence="7">Amino acid adenylation domain-containing protein</fullName>
    </submittedName>
</protein>
<evidence type="ECO:0000256" key="2">
    <source>
        <dbReference type="ARBA" id="ARBA00022450"/>
    </source>
</evidence>
<dbReference type="EMBL" id="CAADFV010000016">
    <property type="protein sequence ID" value="VFK53431.1"/>
    <property type="molecule type" value="Genomic_DNA"/>
</dbReference>
<dbReference type="Pfam" id="PF00501">
    <property type="entry name" value="AMP-binding"/>
    <property type="match status" value="1"/>
</dbReference>
<dbReference type="GO" id="GO:0047527">
    <property type="term" value="F:2,3-dihydroxybenzoate-serine ligase activity"/>
    <property type="evidence" value="ECO:0007669"/>
    <property type="project" value="TreeGrafter"/>
</dbReference>
<keyword evidence="2" id="KW-0596">Phosphopantetheine</keyword>
<reference evidence="7" key="1">
    <citation type="submission" date="2019-02" db="EMBL/GenBank/DDBJ databases">
        <authorList>
            <person name="Gruber-Vodicka R. H."/>
            <person name="Seah K. B. B."/>
        </authorList>
    </citation>
    <scope>NUCLEOTIDE SEQUENCE</scope>
    <source>
        <strain evidence="7">BECK_BY2</strain>
        <strain evidence="6">BECK_BY3</strain>
    </source>
</reference>
<dbReference type="Gene3D" id="3.30.559.30">
    <property type="entry name" value="Nonribosomal peptide synthetase, condensation domain"/>
    <property type="match status" value="1"/>
</dbReference>
<dbReference type="InterPro" id="IPR020845">
    <property type="entry name" value="AMP-binding_CS"/>
</dbReference>
<dbReference type="Pfam" id="PF00668">
    <property type="entry name" value="Condensation"/>
    <property type="match status" value="1"/>
</dbReference>
<feature type="domain" description="AMP-dependent synthetase/ligase" evidence="3">
    <location>
        <begin position="535"/>
        <end position="884"/>
    </location>
</feature>